<gene>
    <name evidence="1" type="ORF">CMV_029006</name>
</gene>
<accession>A0A8J4Q751</accession>
<dbReference type="OrthoDB" id="1725660at2759"/>
<protein>
    <submittedName>
        <fullName evidence="1">Uncharacterized protein</fullName>
    </submittedName>
</protein>
<keyword evidence="2" id="KW-1185">Reference proteome</keyword>
<dbReference type="SUPFAM" id="SSF50249">
    <property type="entry name" value="Nucleic acid-binding proteins"/>
    <property type="match status" value="1"/>
</dbReference>
<proteinExistence type="predicted"/>
<dbReference type="AlphaFoldDB" id="A0A8J4Q751"/>
<evidence type="ECO:0000313" key="2">
    <source>
        <dbReference type="Proteomes" id="UP000737018"/>
    </source>
</evidence>
<name>A0A8J4Q751_9ROSI</name>
<dbReference type="EMBL" id="JRKL02012590">
    <property type="protein sequence ID" value="KAF3944538.1"/>
    <property type="molecule type" value="Genomic_DNA"/>
</dbReference>
<organism evidence="1 2">
    <name type="scientific">Castanea mollissima</name>
    <name type="common">Chinese chestnut</name>
    <dbReference type="NCBI Taxonomy" id="60419"/>
    <lineage>
        <taxon>Eukaryota</taxon>
        <taxon>Viridiplantae</taxon>
        <taxon>Streptophyta</taxon>
        <taxon>Embryophyta</taxon>
        <taxon>Tracheophyta</taxon>
        <taxon>Spermatophyta</taxon>
        <taxon>Magnoliopsida</taxon>
        <taxon>eudicotyledons</taxon>
        <taxon>Gunneridae</taxon>
        <taxon>Pentapetalae</taxon>
        <taxon>rosids</taxon>
        <taxon>fabids</taxon>
        <taxon>Fagales</taxon>
        <taxon>Fagaceae</taxon>
        <taxon>Castanea</taxon>
    </lineage>
</organism>
<comment type="caution">
    <text evidence="1">The sequence shown here is derived from an EMBL/GenBank/DDBJ whole genome shotgun (WGS) entry which is preliminary data.</text>
</comment>
<dbReference type="InterPro" id="IPR012340">
    <property type="entry name" value="NA-bd_OB-fold"/>
</dbReference>
<dbReference type="Gene3D" id="2.40.50.140">
    <property type="entry name" value="Nucleic acid-binding proteins"/>
    <property type="match status" value="1"/>
</dbReference>
<evidence type="ECO:0000313" key="1">
    <source>
        <dbReference type="EMBL" id="KAF3944538.1"/>
    </source>
</evidence>
<dbReference type="Proteomes" id="UP000737018">
    <property type="component" value="Unassembled WGS sequence"/>
</dbReference>
<reference evidence="1" key="1">
    <citation type="submission" date="2020-03" db="EMBL/GenBank/DDBJ databases">
        <title>Castanea mollissima Vanexum genome sequencing.</title>
        <authorList>
            <person name="Staton M."/>
        </authorList>
    </citation>
    <scope>NUCLEOTIDE SEQUENCE</scope>
    <source>
        <tissue evidence="1">Leaf</tissue>
    </source>
</reference>
<sequence length="230" mass="26969">MGETPTFVELCHCSFGFYNSNEHYSRTQKNIIPLKASRTKAERVKLLQQRYEGIFKLLKFFTIANKEEDARSAPIPLTHLFQALFLQLTIYNSIKDIHPETRNWIVKVLVVEKTMTRTSTQGVIIYQRLILINIEGNRVQVVQFGRGIQLREYTLIQARMYFITHTLVKLMPTRLRLVDHNYQWIINTTAVIEDVLEHEILFHTTNYSFVPFDSTNTSTLMTLLMSLLLR</sequence>